<dbReference type="PANTHER" id="PTHR12029:SF11">
    <property type="entry name" value="METHYLTRANSFERASE TARBP1-RELATED"/>
    <property type="match status" value="1"/>
</dbReference>
<dbReference type="AlphaFoldDB" id="A0A8S9R475"/>
<dbReference type="GO" id="GO:0016423">
    <property type="term" value="F:tRNA (guanine) methyltransferase activity"/>
    <property type="evidence" value="ECO:0007669"/>
    <property type="project" value="TreeGrafter"/>
</dbReference>
<sequence>MLQFPPVPSSVSRAPMVTLNMIVQLFFEVVTETSALVVLEVSLVPFFFLKSVGVSMEMLQHEESDFTKWGEILLLDSLSTNDMVENYIGSLSESFPIPLSCHLLNLILNAAFKVPGQLQRWRILQLFPPPCYFQGILFSVFSEDPTSRECVHIFKEWHQEKDLGMLKGAVLGWINREKECLQCSLFVPFFWLLDRRNMKLYPNLSGRSLNARSRAQRFCGVL</sequence>
<evidence type="ECO:0000313" key="2">
    <source>
        <dbReference type="Proteomes" id="UP000712600"/>
    </source>
</evidence>
<gene>
    <name evidence="1" type="ORF">F2Q69_00011637</name>
</gene>
<dbReference type="Proteomes" id="UP000712600">
    <property type="component" value="Unassembled WGS sequence"/>
</dbReference>
<dbReference type="GO" id="GO:0030488">
    <property type="term" value="P:tRNA methylation"/>
    <property type="evidence" value="ECO:0007669"/>
    <property type="project" value="TreeGrafter"/>
</dbReference>
<accession>A0A8S9R475</accession>
<dbReference type="PANTHER" id="PTHR12029">
    <property type="entry name" value="RNA METHYLTRANSFERASE"/>
    <property type="match status" value="1"/>
</dbReference>
<organism evidence="1 2">
    <name type="scientific">Brassica cretica</name>
    <name type="common">Mustard</name>
    <dbReference type="NCBI Taxonomy" id="69181"/>
    <lineage>
        <taxon>Eukaryota</taxon>
        <taxon>Viridiplantae</taxon>
        <taxon>Streptophyta</taxon>
        <taxon>Embryophyta</taxon>
        <taxon>Tracheophyta</taxon>
        <taxon>Spermatophyta</taxon>
        <taxon>Magnoliopsida</taxon>
        <taxon>eudicotyledons</taxon>
        <taxon>Gunneridae</taxon>
        <taxon>Pentapetalae</taxon>
        <taxon>rosids</taxon>
        <taxon>malvids</taxon>
        <taxon>Brassicales</taxon>
        <taxon>Brassicaceae</taxon>
        <taxon>Brassiceae</taxon>
        <taxon>Brassica</taxon>
    </lineage>
</organism>
<comment type="caution">
    <text evidence="1">The sequence shown here is derived from an EMBL/GenBank/DDBJ whole genome shotgun (WGS) entry which is preliminary data.</text>
</comment>
<dbReference type="InterPro" id="IPR045330">
    <property type="entry name" value="TRM3/TARBP1"/>
</dbReference>
<dbReference type="EMBL" id="QGKX02000996">
    <property type="protein sequence ID" value="KAF3557969.1"/>
    <property type="molecule type" value="Genomic_DNA"/>
</dbReference>
<name>A0A8S9R475_BRACR</name>
<protein>
    <submittedName>
        <fullName evidence="1">Uncharacterized protein</fullName>
    </submittedName>
</protein>
<reference evidence="1" key="1">
    <citation type="submission" date="2019-12" db="EMBL/GenBank/DDBJ databases">
        <title>Genome sequencing and annotation of Brassica cretica.</title>
        <authorList>
            <person name="Studholme D.J."/>
            <person name="Sarris P."/>
        </authorList>
    </citation>
    <scope>NUCLEOTIDE SEQUENCE</scope>
    <source>
        <strain evidence="1">PFS-109/04</strain>
        <tissue evidence="1">Leaf</tissue>
    </source>
</reference>
<proteinExistence type="predicted"/>
<evidence type="ECO:0000313" key="1">
    <source>
        <dbReference type="EMBL" id="KAF3557969.1"/>
    </source>
</evidence>